<feature type="transmembrane region" description="Helical" evidence="1">
    <location>
        <begin position="214"/>
        <end position="232"/>
    </location>
</feature>
<gene>
    <name evidence="3" type="ORF">ACFS6I_19835</name>
</gene>
<accession>A0ABW5Z149</accession>
<organism evidence="3 4">
    <name type="scientific">Sphingobacterium anhuiense</name>
    <dbReference type="NCBI Taxonomy" id="493780"/>
    <lineage>
        <taxon>Bacteria</taxon>
        <taxon>Pseudomonadati</taxon>
        <taxon>Bacteroidota</taxon>
        <taxon>Sphingobacteriia</taxon>
        <taxon>Sphingobacteriales</taxon>
        <taxon>Sphingobacteriaceae</taxon>
        <taxon>Sphingobacterium</taxon>
    </lineage>
</organism>
<protein>
    <submittedName>
        <fullName evidence="3">CPBP family intramembrane glutamic endopeptidase</fullName>
        <ecNumber evidence="3">3.4.-.-</ecNumber>
    </submittedName>
</protein>
<dbReference type="GO" id="GO:0016787">
    <property type="term" value="F:hydrolase activity"/>
    <property type="evidence" value="ECO:0007669"/>
    <property type="project" value="UniProtKB-KW"/>
</dbReference>
<keyword evidence="3" id="KW-0378">Hydrolase</keyword>
<feature type="transmembrane region" description="Helical" evidence="1">
    <location>
        <begin position="188"/>
        <end position="208"/>
    </location>
</feature>
<dbReference type="RefSeq" id="WP_208700741.1">
    <property type="nucleotide sequence ID" value="NZ_JBHUPE010000010.1"/>
</dbReference>
<comment type="caution">
    <text evidence="3">The sequence shown here is derived from an EMBL/GenBank/DDBJ whole genome shotgun (WGS) entry which is preliminary data.</text>
</comment>
<dbReference type="EC" id="3.4.-.-" evidence="3"/>
<evidence type="ECO:0000313" key="4">
    <source>
        <dbReference type="Proteomes" id="UP001597509"/>
    </source>
</evidence>
<reference evidence="4" key="1">
    <citation type="journal article" date="2019" name="Int. J. Syst. Evol. Microbiol.">
        <title>The Global Catalogue of Microorganisms (GCM) 10K type strain sequencing project: providing services to taxonomists for standard genome sequencing and annotation.</title>
        <authorList>
            <consortium name="The Broad Institute Genomics Platform"/>
            <consortium name="The Broad Institute Genome Sequencing Center for Infectious Disease"/>
            <person name="Wu L."/>
            <person name="Ma J."/>
        </authorList>
    </citation>
    <scope>NUCLEOTIDE SEQUENCE [LARGE SCALE GENOMIC DNA]</scope>
    <source>
        <strain evidence="4">KCTC 22209</strain>
    </source>
</reference>
<dbReference type="EMBL" id="JBHUPE010000010">
    <property type="protein sequence ID" value="MFD2906191.1"/>
    <property type="molecule type" value="Genomic_DNA"/>
</dbReference>
<dbReference type="Pfam" id="PF02517">
    <property type="entry name" value="Rce1-like"/>
    <property type="match status" value="1"/>
</dbReference>
<feature type="transmembrane region" description="Helical" evidence="1">
    <location>
        <begin position="102"/>
        <end position="122"/>
    </location>
</feature>
<keyword evidence="1" id="KW-1133">Transmembrane helix</keyword>
<keyword evidence="4" id="KW-1185">Reference proteome</keyword>
<dbReference type="PANTHER" id="PTHR43592:SF15">
    <property type="entry name" value="CAAX AMINO TERMINAL PROTEASE FAMILY PROTEIN"/>
    <property type="match status" value="1"/>
</dbReference>
<feature type="transmembrane region" description="Helical" evidence="1">
    <location>
        <begin position="276"/>
        <end position="294"/>
    </location>
</feature>
<evidence type="ECO:0000259" key="2">
    <source>
        <dbReference type="Pfam" id="PF02517"/>
    </source>
</evidence>
<dbReference type="InterPro" id="IPR003675">
    <property type="entry name" value="Rce1/LyrA-like_dom"/>
</dbReference>
<dbReference type="Proteomes" id="UP001597509">
    <property type="component" value="Unassembled WGS sequence"/>
</dbReference>
<sequence length="309" mass="35616">MEELVTKINPGKSLFRLLLYMIVLGVSIQLVLMGLSLLVMKILSPESPFSLSFFQENTVALKGMLLISSVTTFILPAWILYRSESGIHPYFERINKVSSLQYLFVFAAMLCFIPMMSLLAYWNESMQLPDSLQGVQQWMRASEDSAAVMTKQIVEESTWGGLLINLIILAVVPAVGEEMVFRGCLQNIFGRWIWNKHVVIWLVAIIFSAFHMQFFGFIPRMLLGAFFGYLYVWSRNIYLPIFGHFINNASATITAFYYTRKGIPFEEMNNFEQEPIWVYLASLIFTVIFVVLYYRSTKKIPYGARLEED</sequence>
<feature type="transmembrane region" description="Helical" evidence="1">
    <location>
        <begin position="17"/>
        <end position="39"/>
    </location>
</feature>
<feature type="transmembrane region" description="Helical" evidence="1">
    <location>
        <begin position="158"/>
        <end position="176"/>
    </location>
</feature>
<dbReference type="PANTHER" id="PTHR43592">
    <property type="entry name" value="CAAX AMINO TERMINAL PROTEASE"/>
    <property type="match status" value="1"/>
</dbReference>
<name>A0ABW5Z149_9SPHI</name>
<evidence type="ECO:0000313" key="3">
    <source>
        <dbReference type="EMBL" id="MFD2906191.1"/>
    </source>
</evidence>
<evidence type="ECO:0000256" key="1">
    <source>
        <dbReference type="SAM" id="Phobius"/>
    </source>
</evidence>
<keyword evidence="1" id="KW-0472">Membrane</keyword>
<feature type="transmembrane region" description="Helical" evidence="1">
    <location>
        <begin position="237"/>
        <end position="256"/>
    </location>
</feature>
<proteinExistence type="predicted"/>
<feature type="domain" description="CAAX prenyl protease 2/Lysostaphin resistance protein A-like" evidence="2">
    <location>
        <begin position="161"/>
        <end position="249"/>
    </location>
</feature>
<feature type="transmembrane region" description="Helical" evidence="1">
    <location>
        <begin position="59"/>
        <end position="81"/>
    </location>
</feature>
<keyword evidence="1" id="KW-0812">Transmembrane</keyword>